<dbReference type="InterPro" id="IPR036188">
    <property type="entry name" value="FAD/NAD-bd_sf"/>
</dbReference>
<keyword evidence="6" id="KW-1185">Reference proteome</keyword>
<evidence type="ECO:0000313" key="6">
    <source>
        <dbReference type="Proteomes" id="UP000548304"/>
    </source>
</evidence>
<name>A0A852Z9M3_9ACTN</name>
<dbReference type="Gene3D" id="3.30.70.2450">
    <property type="match status" value="1"/>
</dbReference>
<evidence type="ECO:0000259" key="4">
    <source>
        <dbReference type="Pfam" id="PF01494"/>
    </source>
</evidence>
<evidence type="ECO:0000313" key="5">
    <source>
        <dbReference type="EMBL" id="NYH78793.1"/>
    </source>
</evidence>
<dbReference type="Gene3D" id="3.40.30.120">
    <property type="match status" value="1"/>
</dbReference>
<dbReference type="PRINTS" id="PR00420">
    <property type="entry name" value="RNGMNOXGNASE"/>
</dbReference>
<dbReference type="GO" id="GO:0016709">
    <property type="term" value="F:oxidoreductase activity, acting on paired donors, with incorporation or reduction of molecular oxygen, NAD(P)H as one donor, and incorporation of one atom of oxygen"/>
    <property type="evidence" value="ECO:0007669"/>
    <property type="project" value="UniProtKB-ARBA"/>
</dbReference>
<reference evidence="5 6" key="1">
    <citation type="submission" date="2020-07" db="EMBL/GenBank/DDBJ databases">
        <title>Genomic Encyclopedia of Type Strains, Phase III (KMG-III): the genomes of soil and plant-associated and newly described type strains.</title>
        <authorList>
            <person name="Whitman W."/>
        </authorList>
    </citation>
    <scope>NUCLEOTIDE SEQUENCE [LARGE SCALE GENOMIC DNA]</scope>
    <source>
        <strain evidence="5 6">CECT 8576</strain>
    </source>
</reference>
<dbReference type="InterPro" id="IPR002938">
    <property type="entry name" value="FAD-bd"/>
</dbReference>
<dbReference type="Pfam" id="PF01494">
    <property type="entry name" value="FAD_binding_3"/>
    <property type="match status" value="1"/>
</dbReference>
<keyword evidence="3" id="KW-0274">FAD</keyword>
<gene>
    <name evidence="5" type="ORF">FHR84_002118</name>
</gene>
<dbReference type="Gene3D" id="3.50.50.60">
    <property type="entry name" value="FAD/NAD(P)-binding domain"/>
    <property type="match status" value="2"/>
</dbReference>
<comment type="caution">
    <text evidence="5">The sequence shown here is derived from an EMBL/GenBank/DDBJ whole genome shotgun (WGS) entry which is preliminary data.</text>
</comment>
<dbReference type="EMBL" id="JACBYW010000003">
    <property type="protein sequence ID" value="NYH78793.1"/>
    <property type="molecule type" value="Genomic_DNA"/>
</dbReference>
<evidence type="ECO:0000256" key="3">
    <source>
        <dbReference type="ARBA" id="ARBA00022827"/>
    </source>
</evidence>
<dbReference type="PANTHER" id="PTHR43004">
    <property type="entry name" value="TRK SYSTEM POTASSIUM UPTAKE PROTEIN"/>
    <property type="match status" value="1"/>
</dbReference>
<dbReference type="Pfam" id="PF21274">
    <property type="entry name" value="Rng_hyd_C"/>
    <property type="match status" value="1"/>
</dbReference>
<dbReference type="PANTHER" id="PTHR43004:SF19">
    <property type="entry name" value="BINDING MONOOXYGENASE, PUTATIVE (JCVI)-RELATED"/>
    <property type="match status" value="1"/>
</dbReference>
<proteinExistence type="predicted"/>
<dbReference type="Proteomes" id="UP000548304">
    <property type="component" value="Unassembled WGS sequence"/>
</dbReference>
<evidence type="ECO:0000256" key="1">
    <source>
        <dbReference type="ARBA" id="ARBA00001974"/>
    </source>
</evidence>
<accession>A0A852Z9M3</accession>
<dbReference type="SUPFAM" id="SSF51905">
    <property type="entry name" value="FAD/NAD(P)-binding domain"/>
    <property type="match status" value="1"/>
</dbReference>
<comment type="cofactor">
    <cofactor evidence="1">
        <name>FAD</name>
        <dbReference type="ChEBI" id="CHEBI:57692"/>
    </cofactor>
</comment>
<dbReference type="AlphaFoldDB" id="A0A852Z9M3"/>
<dbReference type="GO" id="GO:0071949">
    <property type="term" value="F:FAD binding"/>
    <property type="evidence" value="ECO:0007669"/>
    <property type="project" value="InterPro"/>
</dbReference>
<dbReference type="RefSeq" id="WP_179535237.1">
    <property type="nucleotide sequence ID" value="NZ_JACBYW010000003.1"/>
</dbReference>
<protein>
    <submittedName>
        <fullName evidence="5">2-polyprenyl-6-methoxyphenol hydroxylase-like FAD-dependent oxidoreductase</fullName>
    </submittedName>
</protein>
<organism evidence="5 6">
    <name type="scientific">Actinopolyspora biskrensis</name>
    <dbReference type="NCBI Taxonomy" id="1470178"/>
    <lineage>
        <taxon>Bacteria</taxon>
        <taxon>Bacillati</taxon>
        <taxon>Actinomycetota</taxon>
        <taxon>Actinomycetes</taxon>
        <taxon>Actinopolysporales</taxon>
        <taxon>Actinopolysporaceae</taxon>
        <taxon>Actinopolyspora</taxon>
    </lineage>
</organism>
<evidence type="ECO:0000256" key="2">
    <source>
        <dbReference type="ARBA" id="ARBA00022630"/>
    </source>
</evidence>
<keyword evidence="2" id="KW-0285">Flavoprotein</keyword>
<sequence length="498" mass="54244">MNEQEHVDVLIAGGGPVGLLLANELRKRDVSVLVAEAASEIRREPRAGTLHARTVQTLSRQGYLRAPNPGSGSPGSAPFHFAGLPALTLRTPATEGPPLLSAPQAELERTLDELARESGADVRRGLRVAEFEHDAHGAEVVLRSHHDEHHVRAKYVVGADGARSTVREHAGITSATHPANFTALLGMVRLGRPEGVPGGWTHGRHGWTLINPNPAGHSRVIAHDFTRPLPHHRSPADLEQLRETTSRILGFEVAMSDPEFLTRFSDFCRLADRFRNGRVLLAGDAAHVHSPLGGQGVNLGLQDATNLGWKLALVVSGKAPDELLETYHVERHAAARTAIDNTRAQAALMYPGEEFDQLRELFRSLLELREANDHVQGLISGQSVTHEPLDTADAGHEGRFLSNLGLSTGGRRTSVAELLVRGDGLLLLTEEAACGLADAARQWKDRVDVREVELDERQEWNAALLRPDGYLAWTDAAGDTSPRGLRRHLNHYFGPSED</sequence>
<dbReference type="InterPro" id="IPR050641">
    <property type="entry name" value="RIFMO-like"/>
</dbReference>
<feature type="domain" description="FAD-binding" evidence="4">
    <location>
        <begin position="7"/>
        <end position="342"/>
    </location>
</feature>